<keyword evidence="2" id="KW-1185">Reference proteome</keyword>
<dbReference type="EMBL" id="CAJVPW010000330">
    <property type="protein sequence ID" value="CAG8450482.1"/>
    <property type="molecule type" value="Genomic_DNA"/>
</dbReference>
<sequence length="43" mass="4694">TGLQKFTFLSPSYDNAMYTVLSLGYLAGNGQKFYIAKTSNIIG</sequence>
<comment type="caution">
    <text evidence="1">The sequence shown here is derived from an EMBL/GenBank/DDBJ whole genome shotgun (WGS) entry which is preliminary data.</text>
</comment>
<feature type="non-terminal residue" evidence="1">
    <location>
        <position position="1"/>
    </location>
</feature>
<organism evidence="1 2">
    <name type="scientific">Cetraspora pellucida</name>
    <dbReference type="NCBI Taxonomy" id="1433469"/>
    <lineage>
        <taxon>Eukaryota</taxon>
        <taxon>Fungi</taxon>
        <taxon>Fungi incertae sedis</taxon>
        <taxon>Mucoromycota</taxon>
        <taxon>Glomeromycotina</taxon>
        <taxon>Glomeromycetes</taxon>
        <taxon>Diversisporales</taxon>
        <taxon>Gigasporaceae</taxon>
        <taxon>Cetraspora</taxon>
    </lineage>
</organism>
<evidence type="ECO:0000313" key="1">
    <source>
        <dbReference type="EMBL" id="CAG8450482.1"/>
    </source>
</evidence>
<protein>
    <submittedName>
        <fullName evidence="1">5573_t:CDS:1</fullName>
    </submittedName>
</protein>
<name>A0ACA9K3S4_9GLOM</name>
<reference evidence="1" key="1">
    <citation type="submission" date="2021-06" db="EMBL/GenBank/DDBJ databases">
        <authorList>
            <person name="Kallberg Y."/>
            <person name="Tangrot J."/>
            <person name="Rosling A."/>
        </authorList>
    </citation>
    <scope>NUCLEOTIDE SEQUENCE</scope>
    <source>
        <strain evidence="1">28 12/20/2015</strain>
    </source>
</reference>
<accession>A0ACA9K3S4</accession>
<proteinExistence type="predicted"/>
<dbReference type="Proteomes" id="UP000789366">
    <property type="component" value="Unassembled WGS sequence"/>
</dbReference>
<gene>
    <name evidence="1" type="ORF">SPELUC_LOCUS768</name>
</gene>
<evidence type="ECO:0000313" key="2">
    <source>
        <dbReference type="Proteomes" id="UP000789366"/>
    </source>
</evidence>